<reference evidence="1 2" key="1">
    <citation type="submission" date="2024-02" db="EMBL/GenBank/DDBJ databases">
        <authorList>
            <person name="Chen Y."/>
            <person name="Shah S."/>
            <person name="Dougan E. K."/>
            <person name="Thang M."/>
            <person name="Chan C."/>
        </authorList>
    </citation>
    <scope>NUCLEOTIDE SEQUENCE [LARGE SCALE GENOMIC DNA]</scope>
</reference>
<dbReference type="Proteomes" id="UP001642484">
    <property type="component" value="Unassembled WGS sequence"/>
</dbReference>
<sequence length="134" mass="14246">MATVNAQNEDVANLASATFVTGPRAGEHCRALTTTQVSRLALASGRCALRSVTWASLHEAARRMSDLRGALQPFELAHLTFGAPRQLGQATSEYCAGAQRCIPAALAGGFFNLCWKFFFAFPGPPRTAHGLLPG</sequence>
<gene>
    <name evidence="1" type="ORF">CCMP2556_LOCUS44509</name>
</gene>
<evidence type="ECO:0000313" key="2">
    <source>
        <dbReference type="Proteomes" id="UP001642484"/>
    </source>
</evidence>
<proteinExistence type="predicted"/>
<dbReference type="EMBL" id="CAXAMN010025151">
    <property type="protein sequence ID" value="CAK9093057.1"/>
    <property type="molecule type" value="Genomic_DNA"/>
</dbReference>
<evidence type="ECO:0000313" key="1">
    <source>
        <dbReference type="EMBL" id="CAK9093057.1"/>
    </source>
</evidence>
<comment type="caution">
    <text evidence="1">The sequence shown here is derived from an EMBL/GenBank/DDBJ whole genome shotgun (WGS) entry which is preliminary data.</text>
</comment>
<name>A0ABP0QXL7_9DINO</name>
<protein>
    <submittedName>
        <fullName evidence="1">Uncharacterized protein</fullName>
    </submittedName>
</protein>
<keyword evidence="2" id="KW-1185">Reference proteome</keyword>
<organism evidence="1 2">
    <name type="scientific">Durusdinium trenchii</name>
    <dbReference type="NCBI Taxonomy" id="1381693"/>
    <lineage>
        <taxon>Eukaryota</taxon>
        <taxon>Sar</taxon>
        <taxon>Alveolata</taxon>
        <taxon>Dinophyceae</taxon>
        <taxon>Suessiales</taxon>
        <taxon>Symbiodiniaceae</taxon>
        <taxon>Durusdinium</taxon>
    </lineage>
</organism>
<accession>A0ABP0QXL7</accession>